<evidence type="ECO:0000259" key="1">
    <source>
        <dbReference type="PROSITE" id="PS50213"/>
    </source>
</evidence>
<keyword evidence="3" id="KW-1185">Reference proteome</keyword>
<gene>
    <name evidence="2" type="ORF">ERS852473_01427</name>
</gene>
<dbReference type="InterPro" id="IPR000782">
    <property type="entry name" value="FAS1_domain"/>
</dbReference>
<dbReference type="RefSeq" id="WP_055259018.1">
    <property type="nucleotide sequence ID" value="NZ_CABIXL010000004.1"/>
</dbReference>
<dbReference type="Gene3D" id="2.30.180.10">
    <property type="entry name" value="FAS1 domain"/>
    <property type="match status" value="1"/>
</dbReference>
<evidence type="ECO:0000313" key="3">
    <source>
        <dbReference type="Proteomes" id="UP000095488"/>
    </source>
</evidence>
<reference evidence="2 3" key="1">
    <citation type="submission" date="2015-09" db="EMBL/GenBank/DDBJ databases">
        <authorList>
            <consortium name="Pathogen Informatics"/>
        </authorList>
    </citation>
    <scope>NUCLEOTIDE SEQUENCE [LARGE SCALE GENOMIC DNA]</scope>
    <source>
        <strain evidence="2 3">2789STDY5834858</strain>
    </source>
</reference>
<dbReference type="Pfam" id="PF02469">
    <property type="entry name" value="Fasciclin"/>
    <property type="match status" value="1"/>
</dbReference>
<sequence length="178" mass="20143">MKKKIVIIIVLILFFTQIPLLTSVKENMNTQKAILGQFVNSDNIVEVLSKEGNFKTLIKALHKANLLKVLESDGMVTIFAPTDEAFSKLSKKSLNNILDETNRKELVNILSYHITIEKVMPNSIENLNGKYIIMLNGEKAKITVQNGEIYINDIKCGDRIETKNGIVYPIDTVMIYQK</sequence>
<dbReference type="Proteomes" id="UP000095488">
    <property type="component" value="Unassembled WGS sequence"/>
</dbReference>
<dbReference type="EMBL" id="CYZR01000004">
    <property type="protein sequence ID" value="CUN91991.1"/>
    <property type="molecule type" value="Genomic_DNA"/>
</dbReference>
<dbReference type="SMART" id="SM00554">
    <property type="entry name" value="FAS1"/>
    <property type="match status" value="1"/>
</dbReference>
<accession>A0ABM9UQR6</accession>
<organism evidence="2 3">
    <name type="scientific">Sarcina ventriculi</name>
    <name type="common">Clostridium ventriculi</name>
    <dbReference type="NCBI Taxonomy" id="1267"/>
    <lineage>
        <taxon>Bacteria</taxon>
        <taxon>Bacillati</taxon>
        <taxon>Bacillota</taxon>
        <taxon>Clostridia</taxon>
        <taxon>Eubacteriales</taxon>
        <taxon>Clostridiaceae</taxon>
        <taxon>Sarcina</taxon>
    </lineage>
</organism>
<protein>
    <submittedName>
        <fullName evidence="2">Immunogenic protein MPT70</fullName>
    </submittedName>
</protein>
<proteinExistence type="predicted"/>
<dbReference type="PANTHER" id="PTHR10900:SF77">
    <property type="entry name" value="FI19380P1"/>
    <property type="match status" value="1"/>
</dbReference>
<evidence type="ECO:0000313" key="2">
    <source>
        <dbReference type="EMBL" id="CUN91991.1"/>
    </source>
</evidence>
<dbReference type="InterPro" id="IPR036378">
    <property type="entry name" value="FAS1_dom_sf"/>
</dbReference>
<dbReference type="PANTHER" id="PTHR10900">
    <property type="entry name" value="PERIOSTIN-RELATED"/>
    <property type="match status" value="1"/>
</dbReference>
<comment type="caution">
    <text evidence="2">The sequence shown here is derived from an EMBL/GenBank/DDBJ whole genome shotgun (WGS) entry which is preliminary data.</text>
</comment>
<dbReference type="PROSITE" id="PS50213">
    <property type="entry name" value="FAS1"/>
    <property type="match status" value="1"/>
</dbReference>
<name>A0ABM9UQR6_SARVE</name>
<feature type="domain" description="FAS1" evidence="1">
    <location>
        <begin position="41"/>
        <end position="174"/>
    </location>
</feature>
<dbReference type="SUPFAM" id="SSF82153">
    <property type="entry name" value="FAS1 domain"/>
    <property type="match status" value="1"/>
</dbReference>
<dbReference type="InterPro" id="IPR050904">
    <property type="entry name" value="Adhesion/Biosynth-related"/>
</dbReference>